<dbReference type="Proteomes" id="UP000199452">
    <property type="component" value="Unassembled WGS sequence"/>
</dbReference>
<dbReference type="EMBL" id="FMYP01000084">
    <property type="protein sequence ID" value="SDD09871.1"/>
    <property type="molecule type" value="Genomic_DNA"/>
</dbReference>
<evidence type="ECO:0000313" key="1">
    <source>
        <dbReference type="EMBL" id="SDD09871.1"/>
    </source>
</evidence>
<keyword evidence="2" id="KW-1185">Reference proteome</keyword>
<protein>
    <recommendedName>
        <fullName evidence="3">HTH domain-containing protein</fullName>
    </recommendedName>
</protein>
<dbReference type="RefSeq" id="WP_092440637.1">
    <property type="nucleotide sequence ID" value="NZ_FMYP01000084.1"/>
</dbReference>
<name>A0A1G6RZP3_9BACT</name>
<organism evidence="1 2">
    <name type="scientific">Williamwhitmania taraxaci</name>
    <dbReference type="NCBI Taxonomy" id="1640674"/>
    <lineage>
        <taxon>Bacteria</taxon>
        <taxon>Pseudomonadati</taxon>
        <taxon>Bacteroidota</taxon>
        <taxon>Bacteroidia</taxon>
        <taxon>Bacteroidales</taxon>
        <taxon>Williamwhitmaniaceae</taxon>
        <taxon>Williamwhitmania</taxon>
    </lineage>
</organism>
<accession>A0A1G6RZP3</accession>
<evidence type="ECO:0000313" key="2">
    <source>
        <dbReference type="Proteomes" id="UP000199452"/>
    </source>
</evidence>
<dbReference type="AlphaFoldDB" id="A0A1G6RZP3"/>
<dbReference type="OrthoDB" id="1163801at2"/>
<sequence>MAIKEIVKLIMLDSYLHKGSTGESKVLAKRIGVSRSTLFNMFDELKELGAEISYDAKEKSYCHQNNFRISLNIEKDEGQHLSLRDLEKIIGATNLWQESNIMDCTPSIFALQLVRWPLANCPECQKG</sequence>
<reference evidence="1 2" key="1">
    <citation type="submission" date="2016-09" db="EMBL/GenBank/DDBJ databases">
        <authorList>
            <person name="Capua I."/>
            <person name="De Benedictis P."/>
            <person name="Joannis T."/>
            <person name="Lombin L.H."/>
            <person name="Cattoli G."/>
        </authorList>
    </citation>
    <scope>NUCLEOTIDE SEQUENCE [LARGE SCALE GENOMIC DNA]</scope>
    <source>
        <strain evidence="1 2">A7P-90m</strain>
    </source>
</reference>
<evidence type="ECO:0008006" key="3">
    <source>
        <dbReference type="Google" id="ProtNLM"/>
    </source>
</evidence>
<gene>
    <name evidence="1" type="ORF">SAMN05216323_10845</name>
</gene>
<dbReference type="STRING" id="1640674.SAMN05216323_10845"/>
<proteinExistence type="predicted"/>